<keyword evidence="4 8" id="KW-0812">Transmembrane</keyword>
<feature type="binding site" evidence="7">
    <location>
        <position position="158"/>
    </location>
    <ligand>
        <name>Mg(2+)</name>
        <dbReference type="ChEBI" id="CHEBI:18420"/>
    </ligand>
</feature>
<evidence type="ECO:0000256" key="8">
    <source>
        <dbReference type="SAM" id="Phobius"/>
    </source>
</evidence>
<keyword evidence="6 8" id="KW-0472">Membrane</keyword>
<evidence type="ECO:0000256" key="5">
    <source>
        <dbReference type="ARBA" id="ARBA00022989"/>
    </source>
</evidence>
<evidence type="ECO:0000313" key="9">
    <source>
        <dbReference type="EMBL" id="PIR98938.1"/>
    </source>
</evidence>
<keyword evidence="3" id="KW-0808">Transferase</keyword>
<sequence>MISQLALLPFIFSFLISVSITYITILVYRALGFVDRSTTKDHPKHIHTEAVPRGGGIPIFLAISFATLSFIKVDIQIAGILAGAALITVIGIVDDVFDISPYLRLVIGIISASIIVAVGIGIGYISNPIGGGVILFDSNILPTGLTILWIVWGMNFVNMGAKGLDGQLPGVTMIAAIVMGILSFRFVNDITTWPSAYISFALAGAYAGLLVFNIYPQKIMPGWGGGALSGYFLAVLSILSGAKVATALIVLGVPLMDVIYVIARRIAAGKSPVWGDTNHLHHSLLKIGWSKRKVATFYWLVTAVLGAIALQLNSQMKVYTILLIGVIVGGVLLWINLFLSSNQLE</sequence>
<dbReference type="PANTHER" id="PTHR22926:SF3">
    <property type="entry name" value="UNDECAPRENYL-PHOSPHATE ALPHA-N-ACETYLGLUCOSAMINYL 1-PHOSPHATE TRANSFERASE"/>
    <property type="match status" value="1"/>
</dbReference>
<evidence type="ECO:0000256" key="3">
    <source>
        <dbReference type="ARBA" id="ARBA00022679"/>
    </source>
</evidence>
<keyword evidence="5 8" id="KW-1133">Transmembrane helix</keyword>
<dbReference type="GO" id="GO:0005886">
    <property type="term" value="C:plasma membrane"/>
    <property type="evidence" value="ECO:0007669"/>
    <property type="project" value="UniProtKB-SubCell"/>
</dbReference>
<evidence type="ECO:0000256" key="4">
    <source>
        <dbReference type="ARBA" id="ARBA00022692"/>
    </source>
</evidence>
<evidence type="ECO:0000256" key="7">
    <source>
        <dbReference type="PIRSR" id="PIRSR600715-1"/>
    </source>
</evidence>
<feature type="transmembrane region" description="Helical" evidence="8">
    <location>
        <begin position="131"/>
        <end position="152"/>
    </location>
</feature>
<evidence type="ECO:0000256" key="2">
    <source>
        <dbReference type="ARBA" id="ARBA00022475"/>
    </source>
</evidence>
<feature type="transmembrane region" description="Helical" evidence="8">
    <location>
        <begin position="105"/>
        <end position="125"/>
    </location>
</feature>
<dbReference type="GO" id="GO:0016780">
    <property type="term" value="F:phosphotransferase activity, for other substituted phosphate groups"/>
    <property type="evidence" value="ECO:0007669"/>
    <property type="project" value="InterPro"/>
</dbReference>
<proteinExistence type="predicted"/>
<name>A0A2H0VIM9_9BACT</name>
<keyword evidence="7" id="KW-0479">Metal-binding</keyword>
<dbReference type="Proteomes" id="UP000230796">
    <property type="component" value="Unassembled WGS sequence"/>
</dbReference>
<feature type="transmembrane region" description="Helical" evidence="8">
    <location>
        <begin position="51"/>
        <end position="71"/>
    </location>
</feature>
<feature type="transmembrane region" description="Helical" evidence="8">
    <location>
        <begin position="318"/>
        <end position="339"/>
    </location>
</feature>
<dbReference type="EMBL" id="PFAF01000043">
    <property type="protein sequence ID" value="PIR98938.1"/>
    <property type="molecule type" value="Genomic_DNA"/>
</dbReference>
<feature type="transmembrane region" description="Helical" evidence="8">
    <location>
        <begin position="294"/>
        <end position="312"/>
    </location>
</feature>
<evidence type="ECO:0000256" key="6">
    <source>
        <dbReference type="ARBA" id="ARBA00023136"/>
    </source>
</evidence>
<feature type="transmembrane region" description="Helical" evidence="8">
    <location>
        <begin position="164"/>
        <end position="184"/>
    </location>
</feature>
<dbReference type="GO" id="GO:0046872">
    <property type="term" value="F:metal ion binding"/>
    <property type="evidence" value="ECO:0007669"/>
    <property type="project" value="UniProtKB-KW"/>
</dbReference>
<comment type="cofactor">
    <cofactor evidence="7">
        <name>Mg(2+)</name>
        <dbReference type="ChEBI" id="CHEBI:18420"/>
    </cofactor>
</comment>
<gene>
    <name evidence="9" type="ORF">COT87_02145</name>
</gene>
<dbReference type="GO" id="GO:0071555">
    <property type="term" value="P:cell wall organization"/>
    <property type="evidence" value="ECO:0007669"/>
    <property type="project" value="TreeGrafter"/>
</dbReference>
<organism evidence="9 10">
    <name type="scientific">Candidatus Collierbacteria bacterium CG10_big_fil_rev_8_21_14_0_10_44_9</name>
    <dbReference type="NCBI Taxonomy" id="1974535"/>
    <lineage>
        <taxon>Bacteria</taxon>
        <taxon>Candidatus Collieribacteriota</taxon>
    </lineage>
</organism>
<protein>
    <recommendedName>
        <fullName evidence="11">Undecaprenyl-phosphate alpha-N-acetylglucosaminyl 1-phosphate transferase</fullName>
    </recommendedName>
</protein>
<evidence type="ECO:0000256" key="1">
    <source>
        <dbReference type="ARBA" id="ARBA00004651"/>
    </source>
</evidence>
<feature type="transmembrane region" description="Helical" evidence="8">
    <location>
        <begin position="6"/>
        <end position="31"/>
    </location>
</feature>
<dbReference type="InterPro" id="IPR000715">
    <property type="entry name" value="Glycosyl_transferase_4"/>
</dbReference>
<dbReference type="GO" id="GO:0009103">
    <property type="term" value="P:lipopolysaccharide biosynthetic process"/>
    <property type="evidence" value="ECO:0007669"/>
    <property type="project" value="TreeGrafter"/>
</dbReference>
<reference evidence="10" key="1">
    <citation type="submission" date="2017-09" db="EMBL/GenBank/DDBJ databases">
        <title>Depth-based differentiation of microbial function through sediment-hosted aquifers and enrichment of novel symbionts in the deep terrestrial subsurface.</title>
        <authorList>
            <person name="Probst A.J."/>
            <person name="Ladd B."/>
            <person name="Jarett J.K."/>
            <person name="Geller-Mcgrath D.E."/>
            <person name="Sieber C.M.K."/>
            <person name="Emerson J.B."/>
            <person name="Anantharaman K."/>
            <person name="Thomas B.C."/>
            <person name="Malmstrom R."/>
            <person name="Stieglmeier M."/>
            <person name="Klingl A."/>
            <person name="Woyke T."/>
            <person name="Ryan C.M."/>
            <person name="Banfield J.F."/>
        </authorList>
    </citation>
    <scope>NUCLEOTIDE SEQUENCE [LARGE SCALE GENOMIC DNA]</scope>
</reference>
<dbReference type="Pfam" id="PF00953">
    <property type="entry name" value="Glycos_transf_4"/>
    <property type="match status" value="1"/>
</dbReference>
<evidence type="ECO:0000313" key="10">
    <source>
        <dbReference type="Proteomes" id="UP000230796"/>
    </source>
</evidence>
<keyword evidence="2" id="KW-1003">Cell membrane</keyword>
<dbReference type="CDD" id="cd06853">
    <property type="entry name" value="GT_WecA_like"/>
    <property type="match status" value="1"/>
</dbReference>
<dbReference type="GO" id="GO:0044038">
    <property type="term" value="P:cell wall macromolecule biosynthetic process"/>
    <property type="evidence" value="ECO:0007669"/>
    <property type="project" value="TreeGrafter"/>
</dbReference>
<evidence type="ECO:0008006" key="11">
    <source>
        <dbReference type="Google" id="ProtNLM"/>
    </source>
</evidence>
<accession>A0A2H0VIM9</accession>
<dbReference type="AlphaFoldDB" id="A0A2H0VIM9"/>
<dbReference type="PANTHER" id="PTHR22926">
    <property type="entry name" value="PHOSPHO-N-ACETYLMURAMOYL-PENTAPEPTIDE-TRANSFERASE"/>
    <property type="match status" value="1"/>
</dbReference>
<comment type="caution">
    <text evidence="9">The sequence shown here is derived from an EMBL/GenBank/DDBJ whole genome shotgun (WGS) entry which is preliminary data.</text>
</comment>
<comment type="subcellular location">
    <subcellularLocation>
        <location evidence="1">Cell membrane</location>
        <topology evidence="1">Multi-pass membrane protein</topology>
    </subcellularLocation>
</comment>
<feature type="transmembrane region" description="Helical" evidence="8">
    <location>
        <begin position="77"/>
        <end position="93"/>
    </location>
</feature>
<feature type="transmembrane region" description="Helical" evidence="8">
    <location>
        <begin position="196"/>
        <end position="215"/>
    </location>
</feature>
<keyword evidence="7" id="KW-0460">Magnesium</keyword>